<dbReference type="WBParaSite" id="EVEC_0000600101-mRNA-1">
    <property type="protein sequence ID" value="EVEC_0000600101-mRNA-1"/>
    <property type="gene ID" value="EVEC_0000600101"/>
</dbReference>
<sequence length="181" mass="21104">MPQKMVDFEYLLSVQSVTALVDRVFWLYGNLKLTRCLFREYKYFKNFALLFDIFVVKGLEQDGFEGSVDESAYVGEFVWNLRSVVCLLQASLTTFCITFKPKRTGEGFCGHDLSSCTWNWVWQNLKKYFCGYYFEVIPWFYLIGDLEAFSAKQWTNDLGSEVVLTYQIASFAAVEPLRNHS</sequence>
<name>A0A0N4V6V2_ENTVE</name>
<accession>A0A0N4V6V2</accession>
<dbReference type="EMBL" id="UXUI01008217">
    <property type="protein sequence ID" value="VDD90861.1"/>
    <property type="molecule type" value="Genomic_DNA"/>
</dbReference>
<dbReference type="AlphaFoldDB" id="A0A0N4V6V2"/>
<proteinExistence type="predicted"/>
<evidence type="ECO:0000313" key="3">
    <source>
        <dbReference type="WBParaSite" id="EVEC_0000600101-mRNA-1"/>
    </source>
</evidence>
<protein>
    <submittedName>
        <fullName evidence="3">Innexin</fullName>
    </submittedName>
</protein>
<reference evidence="1 2" key="2">
    <citation type="submission" date="2018-10" db="EMBL/GenBank/DDBJ databases">
        <authorList>
            <consortium name="Pathogen Informatics"/>
        </authorList>
    </citation>
    <scope>NUCLEOTIDE SEQUENCE [LARGE SCALE GENOMIC DNA]</scope>
</reference>
<keyword evidence="2" id="KW-1185">Reference proteome</keyword>
<reference evidence="3" key="1">
    <citation type="submission" date="2017-02" db="UniProtKB">
        <authorList>
            <consortium name="WormBaseParasite"/>
        </authorList>
    </citation>
    <scope>IDENTIFICATION</scope>
</reference>
<evidence type="ECO:0000313" key="1">
    <source>
        <dbReference type="EMBL" id="VDD90861.1"/>
    </source>
</evidence>
<evidence type="ECO:0000313" key="2">
    <source>
        <dbReference type="Proteomes" id="UP000274131"/>
    </source>
</evidence>
<organism evidence="3">
    <name type="scientific">Enterobius vermicularis</name>
    <name type="common">Human pinworm</name>
    <dbReference type="NCBI Taxonomy" id="51028"/>
    <lineage>
        <taxon>Eukaryota</taxon>
        <taxon>Metazoa</taxon>
        <taxon>Ecdysozoa</taxon>
        <taxon>Nematoda</taxon>
        <taxon>Chromadorea</taxon>
        <taxon>Rhabditida</taxon>
        <taxon>Spirurina</taxon>
        <taxon>Oxyuridomorpha</taxon>
        <taxon>Oxyuroidea</taxon>
        <taxon>Oxyuridae</taxon>
        <taxon>Enterobius</taxon>
    </lineage>
</organism>
<dbReference type="Proteomes" id="UP000274131">
    <property type="component" value="Unassembled WGS sequence"/>
</dbReference>
<gene>
    <name evidence="1" type="ORF">EVEC_LOCUS5612</name>
</gene>